<dbReference type="SUPFAM" id="SSF56784">
    <property type="entry name" value="HAD-like"/>
    <property type="match status" value="1"/>
</dbReference>
<feature type="transmembrane region" description="Helical" evidence="10">
    <location>
        <begin position="149"/>
        <end position="169"/>
    </location>
</feature>
<feature type="transmembrane region" description="Helical" evidence="10">
    <location>
        <begin position="722"/>
        <end position="741"/>
    </location>
</feature>
<feature type="transmembrane region" description="Helical" evidence="10">
    <location>
        <begin position="747"/>
        <end position="769"/>
    </location>
</feature>
<evidence type="ECO:0000259" key="11">
    <source>
        <dbReference type="PROSITE" id="PS50846"/>
    </source>
</evidence>
<keyword evidence="5 10" id="KW-0547">Nucleotide-binding</keyword>
<evidence type="ECO:0000256" key="3">
    <source>
        <dbReference type="ARBA" id="ARBA00022692"/>
    </source>
</evidence>
<dbReference type="Pfam" id="PF00122">
    <property type="entry name" value="E1-E2_ATPase"/>
    <property type="match status" value="1"/>
</dbReference>
<dbReference type="SUPFAM" id="SSF55008">
    <property type="entry name" value="HMA, heavy metal-associated domain"/>
    <property type="match status" value="1"/>
</dbReference>
<dbReference type="NCBIfam" id="TIGR01511">
    <property type="entry name" value="ATPase-IB1_Cu"/>
    <property type="match status" value="1"/>
</dbReference>
<evidence type="ECO:0000256" key="1">
    <source>
        <dbReference type="ARBA" id="ARBA00004127"/>
    </source>
</evidence>
<keyword evidence="8 10" id="KW-1133">Transmembrane helix</keyword>
<evidence type="ECO:0000256" key="5">
    <source>
        <dbReference type="ARBA" id="ARBA00022741"/>
    </source>
</evidence>
<evidence type="ECO:0000256" key="9">
    <source>
        <dbReference type="ARBA" id="ARBA00023136"/>
    </source>
</evidence>
<dbReference type="PROSITE" id="PS00154">
    <property type="entry name" value="ATPASE_E1_E2"/>
    <property type="match status" value="1"/>
</dbReference>
<dbReference type="GO" id="GO:0055070">
    <property type="term" value="P:copper ion homeostasis"/>
    <property type="evidence" value="ECO:0007669"/>
    <property type="project" value="TreeGrafter"/>
</dbReference>
<feature type="transmembrane region" description="Helical" evidence="10">
    <location>
        <begin position="394"/>
        <end position="413"/>
    </location>
</feature>
<dbReference type="InterPro" id="IPR023299">
    <property type="entry name" value="ATPase_P-typ_cyto_dom_N"/>
</dbReference>
<keyword evidence="10" id="KW-1003">Cell membrane</keyword>
<proteinExistence type="inferred from homology"/>
<dbReference type="SUPFAM" id="SSF81665">
    <property type="entry name" value="Calcium ATPase, transmembrane domain M"/>
    <property type="match status" value="1"/>
</dbReference>
<feature type="transmembrane region" description="Helical" evidence="10">
    <location>
        <begin position="239"/>
        <end position="257"/>
    </location>
</feature>
<dbReference type="FunFam" id="2.70.150.10:FF:000002">
    <property type="entry name" value="Copper-transporting ATPase 1, putative"/>
    <property type="match status" value="1"/>
</dbReference>
<dbReference type="AlphaFoldDB" id="A0AAE3H751"/>
<dbReference type="SFLD" id="SFLDF00027">
    <property type="entry name" value="p-type_atpase"/>
    <property type="match status" value="1"/>
</dbReference>
<dbReference type="SUPFAM" id="SSF81653">
    <property type="entry name" value="Calcium ATPase, transduction domain A"/>
    <property type="match status" value="1"/>
</dbReference>
<comment type="subcellular location">
    <subcellularLocation>
        <location evidence="10">Cell membrane</location>
    </subcellularLocation>
    <subcellularLocation>
        <location evidence="1">Endomembrane system</location>
        <topology evidence="1">Multi-pass membrane protein</topology>
    </subcellularLocation>
</comment>
<dbReference type="InterPro" id="IPR044492">
    <property type="entry name" value="P_typ_ATPase_HD_dom"/>
</dbReference>
<keyword evidence="6 10" id="KW-0067">ATP-binding</keyword>
<dbReference type="PANTHER" id="PTHR43520:SF8">
    <property type="entry name" value="P-TYPE CU(+) TRANSPORTER"/>
    <property type="match status" value="1"/>
</dbReference>
<dbReference type="EMBL" id="RJUF01000181">
    <property type="protein sequence ID" value="MCP9765299.1"/>
    <property type="molecule type" value="Genomic_DNA"/>
</dbReference>
<dbReference type="GO" id="GO:0012505">
    <property type="term" value="C:endomembrane system"/>
    <property type="evidence" value="ECO:0007669"/>
    <property type="project" value="UniProtKB-SubCell"/>
</dbReference>
<dbReference type="NCBIfam" id="TIGR01494">
    <property type="entry name" value="ATPase_P-type"/>
    <property type="match status" value="1"/>
</dbReference>
<dbReference type="InterPro" id="IPR036412">
    <property type="entry name" value="HAD-like_sf"/>
</dbReference>
<organism evidence="12 13">
    <name type="scientific">Lacihabitans soyangensis</name>
    <dbReference type="NCBI Taxonomy" id="869394"/>
    <lineage>
        <taxon>Bacteria</taxon>
        <taxon>Pseudomonadati</taxon>
        <taxon>Bacteroidota</taxon>
        <taxon>Cytophagia</taxon>
        <taxon>Cytophagales</taxon>
        <taxon>Leadbetterellaceae</taxon>
        <taxon>Lacihabitans</taxon>
    </lineage>
</organism>
<dbReference type="InterPro" id="IPR027256">
    <property type="entry name" value="P-typ_ATPase_IB"/>
</dbReference>
<evidence type="ECO:0000256" key="6">
    <source>
        <dbReference type="ARBA" id="ARBA00022840"/>
    </source>
</evidence>
<dbReference type="GO" id="GO:0005886">
    <property type="term" value="C:plasma membrane"/>
    <property type="evidence" value="ECO:0007669"/>
    <property type="project" value="UniProtKB-SubCell"/>
</dbReference>
<dbReference type="InterPro" id="IPR059000">
    <property type="entry name" value="ATPase_P-type_domA"/>
</dbReference>
<dbReference type="GO" id="GO:0016887">
    <property type="term" value="F:ATP hydrolysis activity"/>
    <property type="evidence" value="ECO:0007669"/>
    <property type="project" value="InterPro"/>
</dbReference>
<gene>
    <name evidence="12" type="ORF">EGI31_20380</name>
</gene>
<dbReference type="PRINTS" id="PR00941">
    <property type="entry name" value="CDATPASE"/>
</dbReference>
<keyword evidence="9 10" id="KW-0472">Membrane</keyword>
<keyword evidence="4 10" id="KW-0479">Metal-binding</keyword>
<keyword evidence="3 10" id="KW-0812">Transmembrane</keyword>
<dbReference type="PRINTS" id="PR00119">
    <property type="entry name" value="CATATPASE"/>
</dbReference>
<feature type="transmembrane region" description="Helical" evidence="10">
    <location>
        <begin position="419"/>
        <end position="440"/>
    </location>
</feature>
<dbReference type="InterPro" id="IPR001757">
    <property type="entry name" value="P_typ_ATPase"/>
</dbReference>
<comment type="similarity">
    <text evidence="2 10">Belongs to the cation transport ATPase (P-type) (TC 3.A.3) family. Type IB subfamily.</text>
</comment>
<dbReference type="Pfam" id="PF00403">
    <property type="entry name" value="HMA"/>
    <property type="match status" value="1"/>
</dbReference>
<evidence type="ECO:0000256" key="10">
    <source>
        <dbReference type="RuleBase" id="RU362081"/>
    </source>
</evidence>
<keyword evidence="13" id="KW-1185">Reference proteome</keyword>
<sequence>MTKHEIFFSTDIKENLLETLDRQIPFPHQLQRKSLIIETDELSDYLPEAVKVLKINEVDLETKKKSFKVLGYSCASCANSAETVLKYVDGVYGSSANYANHSVTVEYLPQLTNPEVFKSSLKEIGFDLVLDDNFESANQQRFRTQKRDLILAGFFAVPLFIIGMFLMDWSLGQYVMWALCTPLVFYFGRHFFINAWNKAKRLETNMDTLVALSTGVAYVFSVVNLVFPHLLHQHHHAQIYFESAGIVIFFVLLGKYLEDSAKNRASDSIKKLMKLDEKNVKVLVGQQIVEKLIDEVNHGDLVRVLPGQKIPLDGKVVVGTSSVNESMITGEPIPKSKSLGDMVFAGTINVEGVLDFEVTKVHSETYLASIITKVEDALSSKAPIQKKVDKISSIFVPVVISAAALSFLVWYFVFNNANMALLSFITVLVVACPCAMGLATPTALMVGIGKGAQNGILIKNAESLEKTGRITDLVLDKTGTITTGKPKVIKAFWKDESKKSILAALEANSSHPLAHAIVDFLPQKEFINIQNFENIPGKGIKGIFEGQHYLAGNKQFILQNEIEIPKNDFEDSENSLVYFATEKELLGIIEIGDELKPEIEKHLSEITNQGIKVHLLSGDNALAVKNMAQKLGISDYKGEVLPEHKADYINSLKTQKRVIAMVGDGINDTLAFTQADVSIAMSDGADVAKEVADITILGNDLSRVKKAITLSKNTTATINQNLFWAFFYNILAIPVAAGLLFPSTGFLMQPMYASAAMAMSSISVVANSLRLKIKKINT</sequence>
<dbReference type="PROSITE" id="PS01229">
    <property type="entry name" value="COF_2"/>
    <property type="match status" value="1"/>
</dbReference>
<dbReference type="Pfam" id="PF00702">
    <property type="entry name" value="Hydrolase"/>
    <property type="match status" value="1"/>
</dbReference>
<feature type="transmembrane region" description="Helical" evidence="10">
    <location>
        <begin position="175"/>
        <end position="196"/>
    </location>
</feature>
<keyword evidence="7" id="KW-1278">Translocase</keyword>
<dbReference type="InterPro" id="IPR023214">
    <property type="entry name" value="HAD_sf"/>
</dbReference>
<dbReference type="Gene3D" id="3.40.50.1000">
    <property type="entry name" value="HAD superfamily/HAD-like"/>
    <property type="match status" value="1"/>
</dbReference>
<dbReference type="PANTHER" id="PTHR43520">
    <property type="entry name" value="ATP7, ISOFORM B"/>
    <property type="match status" value="1"/>
</dbReference>
<dbReference type="Proteomes" id="UP001204144">
    <property type="component" value="Unassembled WGS sequence"/>
</dbReference>
<dbReference type="InterPro" id="IPR023298">
    <property type="entry name" value="ATPase_P-typ_TM_dom_sf"/>
</dbReference>
<protein>
    <submittedName>
        <fullName evidence="12">Copper-translocating P-type ATPase</fullName>
    </submittedName>
</protein>
<evidence type="ECO:0000256" key="8">
    <source>
        <dbReference type="ARBA" id="ARBA00022989"/>
    </source>
</evidence>
<dbReference type="SFLD" id="SFLDG00002">
    <property type="entry name" value="C1.7:_P-type_atpase_like"/>
    <property type="match status" value="1"/>
</dbReference>
<reference evidence="12 13" key="1">
    <citation type="submission" date="2018-11" db="EMBL/GenBank/DDBJ databases">
        <title>Novel bacteria species description.</title>
        <authorList>
            <person name="Han J.-H."/>
        </authorList>
    </citation>
    <scope>NUCLEOTIDE SEQUENCE [LARGE SCALE GENOMIC DNA]</scope>
    <source>
        <strain evidence="12 13">KCTC23259</strain>
    </source>
</reference>
<dbReference type="CDD" id="cd00371">
    <property type="entry name" value="HMA"/>
    <property type="match status" value="1"/>
</dbReference>
<dbReference type="RefSeq" id="WP_255038990.1">
    <property type="nucleotide sequence ID" value="NZ_RJUF01000181.1"/>
</dbReference>
<dbReference type="GO" id="GO:0005507">
    <property type="term" value="F:copper ion binding"/>
    <property type="evidence" value="ECO:0007669"/>
    <property type="project" value="TreeGrafter"/>
</dbReference>
<dbReference type="Gene3D" id="2.70.150.10">
    <property type="entry name" value="Calcium-transporting ATPase, cytoplasmic transduction domain A"/>
    <property type="match status" value="1"/>
</dbReference>
<dbReference type="SFLD" id="SFLDS00003">
    <property type="entry name" value="Haloacid_Dehalogenase"/>
    <property type="match status" value="1"/>
</dbReference>
<dbReference type="InterPro" id="IPR008250">
    <property type="entry name" value="ATPase_P-typ_transduc_dom_A_sf"/>
</dbReference>
<feature type="transmembrane region" description="Helical" evidence="10">
    <location>
        <begin position="208"/>
        <end position="227"/>
    </location>
</feature>
<dbReference type="InterPro" id="IPR018303">
    <property type="entry name" value="ATPase_P-typ_P_site"/>
</dbReference>
<dbReference type="InterPro" id="IPR036163">
    <property type="entry name" value="HMA_dom_sf"/>
</dbReference>
<dbReference type="GO" id="GO:0043682">
    <property type="term" value="F:P-type divalent copper transporter activity"/>
    <property type="evidence" value="ECO:0007669"/>
    <property type="project" value="TreeGrafter"/>
</dbReference>
<dbReference type="PROSITE" id="PS50846">
    <property type="entry name" value="HMA_2"/>
    <property type="match status" value="1"/>
</dbReference>
<accession>A0AAE3H751</accession>
<evidence type="ECO:0000256" key="7">
    <source>
        <dbReference type="ARBA" id="ARBA00022967"/>
    </source>
</evidence>
<dbReference type="GO" id="GO:0005524">
    <property type="term" value="F:ATP binding"/>
    <property type="evidence" value="ECO:0007669"/>
    <property type="project" value="UniProtKB-UniRule"/>
</dbReference>
<dbReference type="NCBIfam" id="TIGR01525">
    <property type="entry name" value="ATPase-IB_hvy"/>
    <property type="match status" value="1"/>
</dbReference>
<dbReference type="InterPro" id="IPR006121">
    <property type="entry name" value="HMA_dom"/>
</dbReference>
<dbReference type="Gene3D" id="3.40.1110.10">
    <property type="entry name" value="Calcium-transporting ATPase, cytoplasmic domain N"/>
    <property type="match status" value="1"/>
</dbReference>
<evidence type="ECO:0000256" key="2">
    <source>
        <dbReference type="ARBA" id="ARBA00006024"/>
    </source>
</evidence>
<dbReference type="Gene3D" id="3.30.70.100">
    <property type="match status" value="1"/>
</dbReference>
<dbReference type="CDD" id="cd02094">
    <property type="entry name" value="P-type_ATPase_Cu-like"/>
    <property type="match status" value="1"/>
</dbReference>
<evidence type="ECO:0000313" key="13">
    <source>
        <dbReference type="Proteomes" id="UP001204144"/>
    </source>
</evidence>
<name>A0AAE3H751_9BACT</name>
<evidence type="ECO:0000313" key="12">
    <source>
        <dbReference type="EMBL" id="MCP9765299.1"/>
    </source>
</evidence>
<comment type="caution">
    <text evidence="12">The sequence shown here is derived from an EMBL/GenBank/DDBJ whole genome shotgun (WGS) entry which is preliminary data.</text>
</comment>
<feature type="domain" description="HMA" evidence="11">
    <location>
        <begin position="63"/>
        <end position="129"/>
    </location>
</feature>
<evidence type="ECO:0000256" key="4">
    <source>
        <dbReference type="ARBA" id="ARBA00022723"/>
    </source>
</evidence>